<keyword evidence="6 8" id="KW-1133">Transmembrane helix</keyword>
<dbReference type="GO" id="GO:0005335">
    <property type="term" value="F:serotonin:sodium:chloride symporter activity"/>
    <property type="evidence" value="ECO:0007669"/>
    <property type="project" value="TreeGrafter"/>
</dbReference>
<dbReference type="CDD" id="cd17384">
    <property type="entry name" value="MFS_SLC18A1_2_VAT1_2"/>
    <property type="match status" value="1"/>
</dbReference>
<feature type="transmembrane region" description="Helical" evidence="8">
    <location>
        <begin position="475"/>
        <end position="499"/>
    </location>
</feature>
<dbReference type="EMBL" id="APAU02000014">
    <property type="protein sequence ID" value="EUB62227.1"/>
    <property type="molecule type" value="Genomic_DNA"/>
</dbReference>
<dbReference type="RefSeq" id="XP_024353423.1">
    <property type="nucleotide sequence ID" value="XM_024492228.1"/>
</dbReference>
<keyword evidence="11" id="KW-1185">Reference proteome</keyword>
<dbReference type="Gene3D" id="1.20.1250.20">
    <property type="entry name" value="MFS general substrate transporter like domains"/>
    <property type="match status" value="2"/>
</dbReference>
<sequence length="658" mass="71554">MGTDPVTKLALNCTISIPAYECRRSSGLVVIGESNTFFTDYAKRTIQWVDTIAGFSLEASKIEHYCARRYRVPIIPSFLLTTKARHLVNTILDTTTYNCTSKALLKSTLSEAVLSLVPVAWASRAHVVLSMDDFLDPSRASKEEKRRVQKLLDRIDTLASDCNLNVTKLTIQMRQAHMERENFRVGMLFASKSIVQLVVNPFVGPLTNRIGYSIPMFTGFLIMFASTIVFAFGESYTILLIARAMQGAGSACSSVSGMGTIATFYTDSKERTRAFGTALSGLALGVLVGPTFGGIVYQAHNDLHKSEIINLQPTLFTSSSVLQIVILKPSVHPEQERGAPIVKLLRDPYILVAAGTIRVYHVLLSALTFGNIGIAILEPALPMWMKEHMNADNWAQGIAFLPASVSYLLGTNIFGIVAHRIGHWLSAFIGMILCSICLLCVRLALFFTCIKITHEGMVDASMMPQMGILVDLRHVAVYGSVYAIADVAFCLGFAFGPAVGGCVAQSAGFSWTIWGIAIVSALYSPLLLFLRNPPCRGEIQPLTGGKEGATDIANKSAAENFSLGDALGYDPTEGGQKAYDYDNLVADFSSCIANAILAPFPTPPTLHFLTPFPFLLHLSLSRPSWRISFKTASGQVDFSEGPLAYPMPSPKTTRSPQA</sequence>
<evidence type="ECO:0000313" key="10">
    <source>
        <dbReference type="EMBL" id="EUB62227.1"/>
    </source>
</evidence>
<comment type="similarity">
    <text evidence="2">Belongs to the major facilitator superfamily. Vesicular transporter family.</text>
</comment>
<dbReference type="InterPro" id="IPR036259">
    <property type="entry name" value="MFS_trans_sf"/>
</dbReference>
<keyword evidence="7 8" id="KW-0472">Membrane</keyword>
<gene>
    <name evidence="10" type="ORF">EGR_02979</name>
</gene>
<dbReference type="AlphaFoldDB" id="W6UV22"/>
<feature type="transmembrane region" description="Helical" evidence="8">
    <location>
        <begin position="349"/>
        <end position="377"/>
    </location>
</feature>
<dbReference type="PRINTS" id="PR01035">
    <property type="entry name" value="TCRTETA"/>
</dbReference>
<dbReference type="Proteomes" id="UP000019149">
    <property type="component" value="Unassembled WGS sequence"/>
</dbReference>
<dbReference type="GO" id="GO:0043195">
    <property type="term" value="C:terminal bouton"/>
    <property type="evidence" value="ECO:0007669"/>
    <property type="project" value="TreeGrafter"/>
</dbReference>
<evidence type="ECO:0000256" key="1">
    <source>
        <dbReference type="ARBA" id="ARBA00004141"/>
    </source>
</evidence>
<comment type="caution">
    <text evidence="10">The sequence shown here is derived from an EMBL/GenBank/DDBJ whole genome shotgun (WGS) entry which is preliminary data.</text>
</comment>
<proteinExistence type="inferred from homology"/>
<evidence type="ECO:0000259" key="9">
    <source>
        <dbReference type="PROSITE" id="PS50850"/>
    </source>
</evidence>
<organism evidence="10 11">
    <name type="scientific">Echinococcus granulosus</name>
    <name type="common">Hydatid tapeworm</name>
    <dbReference type="NCBI Taxonomy" id="6210"/>
    <lineage>
        <taxon>Eukaryota</taxon>
        <taxon>Metazoa</taxon>
        <taxon>Spiralia</taxon>
        <taxon>Lophotrochozoa</taxon>
        <taxon>Platyhelminthes</taxon>
        <taxon>Cestoda</taxon>
        <taxon>Eucestoda</taxon>
        <taxon>Cyclophyllidea</taxon>
        <taxon>Taeniidae</taxon>
        <taxon>Echinococcus</taxon>
        <taxon>Echinococcus granulosus group</taxon>
    </lineage>
</organism>
<keyword evidence="5" id="KW-0532">Neurotransmitter transport</keyword>
<feature type="transmembrane region" description="Helical" evidence="8">
    <location>
        <begin position="210"/>
        <end position="232"/>
    </location>
</feature>
<comment type="subcellular location">
    <subcellularLocation>
        <location evidence="1">Membrane</location>
        <topology evidence="1">Multi-pass membrane protein</topology>
    </subcellularLocation>
</comment>
<dbReference type="PANTHER" id="PTHR23506">
    <property type="entry name" value="GH10249P"/>
    <property type="match status" value="1"/>
</dbReference>
<dbReference type="GeneID" id="36338694"/>
<evidence type="ECO:0000313" key="11">
    <source>
        <dbReference type="Proteomes" id="UP000019149"/>
    </source>
</evidence>
<evidence type="ECO:0000256" key="5">
    <source>
        <dbReference type="ARBA" id="ARBA00022775"/>
    </source>
</evidence>
<dbReference type="InterPro" id="IPR020846">
    <property type="entry name" value="MFS_dom"/>
</dbReference>
<dbReference type="KEGG" id="egl:EGR_02979"/>
<dbReference type="PANTHER" id="PTHR23506:SF23">
    <property type="entry name" value="GH10249P"/>
    <property type="match status" value="1"/>
</dbReference>
<feature type="transmembrane region" description="Helical" evidence="8">
    <location>
        <begin position="511"/>
        <end position="530"/>
    </location>
</feature>
<dbReference type="STRING" id="6210.W6UV22"/>
<name>W6UV22_ECHGR</name>
<dbReference type="InterPro" id="IPR011701">
    <property type="entry name" value="MFS"/>
</dbReference>
<dbReference type="SUPFAM" id="SSF103473">
    <property type="entry name" value="MFS general substrate transporter"/>
    <property type="match status" value="1"/>
</dbReference>
<evidence type="ECO:0000256" key="4">
    <source>
        <dbReference type="ARBA" id="ARBA00022692"/>
    </source>
</evidence>
<dbReference type="InterPro" id="IPR001958">
    <property type="entry name" value="Tet-R_TetA/multi-R_MdtG-like"/>
</dbReference>
<keyword evidence="4 8" id="KW-0812">Transmembrane</keyword>
<dbReference type="GO" id="GO:0015842">
    <property type="term" value="P:aminergic neurotransmitter loading into synaptic vesicle"/>
    <property type="evidence" value="ECO:0007669"/>
    <property type="project" value="TreeGrafter"/>
</dbReference>
<evidence type="ECO:0000256" key="8">
    <source>
        <dbReference type="SAM" id="Phobius"/>
    </source>
</evidence>
<evidence type="ECO:0000256" key="3">
    <source>
        <dbReference type="ARBA" id="ARBA00022448"/>
    </source>
</evidence>
<dbReference type="GO" id="GO:0030672">
    <property type="term" value="C:synaptic vesicle membrane"/>
    <property type="evidence" value="ECO:0007669"/>
    <property type="project" value="TreeGrafter"/>
</dbReference>
<feature type="domain" description="Major facilitator superfamily (MFS) profile" evidence="9">
    <location>
        <begin position="118"/>
        <end position="536"/>
    </location>
</feature>
<feature type="transmembrane region" description="Helical" evidence="8">
    <location>
        <begin position="183"/>
        <end position="204"/>
    </location>
</feature>
<reference evidence="10 11" key="1">
    <citation type="journal article" date="2013" name="Nat. Genet.">
        <title>The genome of the hydatid tapeworm Echinococcus granulosus.</title>
        <authorList>
            <person name="Zheng H."/>
            <person name="Zhang W."/>
            <person name="Zhang L."/>
            <person name="Zhang Z."/>
            <person name="Li J."/>
            <person name="Lu G."/>
            <person name="Zhu Y."/>
            <person name="Wang Y."/>
            <person name="Huang Y."/>
            <person name="Liu J."/>
            <person name="Kang H."/>
            <person name="Chen J."/>
            <person name="Wang L."/>
            <person name="Chen A."/>
            <person name="Yu S."/>
            <person name="Gao Z."/>
            <person name="Jin L."/>
            <person name="Gu W."/>
            <person name="Wang Z."/>
            <person name="Zhao L."/>
            <person name="Shi B."/>
            <person name="Wen H."/>
            <person name="Lin R."/>
            <person name="Jones M.K."/>
            <person name="Brejova B."/>
            <person name="Vinar T."/>
            <person name="Zhao G."/>
            <person name="McManus D.P."/>
            <person name="Chen Z."/>
            <person name="Zhou Y."/>
            <person name="Wang S."/>
        </authorList>
    </citation>
    <scope>NUCLEOTIDE SEQUENCE [LARGE SCALE GENOMIC DNA]</scope>
</reference>
<accession>W6UV22</accession>
<feature type="transmembrane region" description="Helical" evidence="8">
    <location>
        <begin position="277"/>
        <end position="297"/>
    </location>
</feature>
<dbReference type="InterPro" id="IPR050930">
    <property type="entry name" value="MFS_Vesicular_Transporter"/>
</dbReference>
<keyword evidence="3" id="KW-0813">Transport</keyword>
<protein>
    <submittedName>
        <fullName evidence="10">Synaptic vesicular amine transporter</fullName>
    </submittedName>
</protein>
<dbReference type="OrthoDB" id="5086884at2759"/>
<dbReference type="PROSITE" id="PS50850">
    <property type="entry name" value="MFS"/>
    <property type="match status" value="1"/>
</dbReference>
<feature type="transmembrane region" description="Helical" evidence="8">
    <location>
        <begin position="424"/>
        <end position="454"/>
    </location>
</feature>
<feature type="transmembrane region" description="Helical" evidence="8">
    <location>
        <begin position="398"/>
        <end position="418"/>
    </location>
</feature>
<evidence type="ECO:0000256" key="7">
    <source>
        <dbReference type="ARBA" id="ARBA00023136"/>
    </source>
</evidence>
<evidence type="ECO:0000256" key="6">
    <source>
        <dbReference type="ARBA" id="ARBA00022989"/>
    </source>
</evidence>
<dbReference type="CTD" id="36338694"/>
<dbReference type="Pfam" id="PF07690">
    <property type="entry name" value="MFS_1"/>
    <property type="match status" value="1"/>
</dbReference>
<evidence type="ECO:0000256" key="2">
    <source>
        <dbReference type="ARBA" id="ARBA00006829"/>
    </source>
</evidence>